<keyword evidence="10" id="KW-0902">Two-component regulatory system</keyword>
<evidence type="ECO:0000256" key="12">
    <source>
        <dbReference type="SAM" id="Phobius"/>
    </source>
</evidence>
<dbReference type="InterPro" id="IPR036890">
    <property type="entry name" value="HATPase_C_sf"/>
</dbReference>
<dbReference type="GO" id="GO:0005886">
    <property type="term" value="C:plasma membrane"/>
    <property type="evidence" value="ECO:0007669"/>
    <property type="project" value="UniProtKB-SubCell"/>
</dbReference>
<evidence type="ECO:0000259" key="13">
    <source>
        <dbReference type="PROSITE" id="PS50885"/>
    </source>
</evidence>
<keyword evidence="8" id="KW-0067">ATP-binding</keyword>
<gene>
    <name evidence="14" type="primary">ypdA_1</name>
    <name evidence="14" type="ORF">NCTC6180_00227</name>
</gene>
<reference evidence="14 15" key="1">
    <citation type="submission" date="2018-12" db="EMBL/GenBank/DDBJ databases">
        <authorList>
            <consortium name="Pathogen Informatics"/>
        </authorList>
    </citation>
    <scope>NUCLEOTIDE SEQUENCE [LARGE SCALE GENOMIC DNA]</scope>
    <source>
        <strain evidence="14 15">NCTC6180</strain>
    </source>
</reference>
<evidence type="ECO:0000256" key="5">
    <source>
        <dbReference type="ARBA" id="ARBA00022692"/>
    </source>
</evidence>
<dbReference type="PANTHER" id="PTHR34220:SF11">
    <property type="entry name" value="SENSOR PROTEIN KINASE HPTS"/>
    <property type="match status" value="1"/>
</dbReference>
<dbReference type="InterPro" id="IPR010559">
    <property type="entry name" value="Sig_transdc_His_kin_internal"/>
</dbReference>
<keyword evidence="7 14" id="KW-0418">Kinase</keyword>
<dbReference type="PROSITE" id="PS50885">
    <property type="entry name" value="HAMP"/>
    <property type="match status" value="1"/>
</dbReference>
<dbReference type="GO" id="GO:0005524">
    <property type="term" value="F:ATP binding"/>
    <property type="evidence" value="ECO:0007669"/>
    <property type="project" value="UniProtKB-KW"/>
</dbReference>
<feature type="domain" description="HAMP" evidence="13">
    <location>
        <begin position="306"/>
        <end position="359"/>
    </location>
</feature>
<evidence type="ECO:0000256" key="2">
    <source>
        <dbReference type="ARBA" id="ARBA00022475"/>
    </source>
</evidence>
<keyword evidence="5 12" id="KW-0812">Transmembrane</keyword>
<evidence type="ECO:0000256" key="11">
    <source>
        <dbReference type="ARBA" id="ARBA00023136"/>
    </source>
</evidence>
<feature type="transmembrane region" description="Helical" evidence="12">
    <location>
        <begin position="283"/>
        <end position="302"/>
    </location>
</feature>
<dbReference type="InterPro" id="IPR003594">
    <property type="entry name" value="HATPase_dom"/>
</dbReference>
<dbReference type="Pfam" id="PF00672">
    <property type="entry name" value="HAMP"/>
    <property type="match status" value="1"/>
</dbReference>
<dbReference type="AlphaFoldDB" id="A0A7Z8ZV54"/>
<dbReference type="Pfam" id="PF06580">
    <property type="entry name" value="His_kinase"/>
    <property type="match status" value="1"/>
</dbReference>
<evidence type="ECO:0000256" key="4">
    <source>
        <dbReference type="ARBA" id="ARBA00022679"/>
    </source>
</evidence>
<proteinExistence type="predicted"/>
<dbReference type="SUPFAM" id="SSF55874">
    <property type="entry name" value="ATPase domain of HSP90 chaperone/DNA topoisomerase II/histidine kinase"/>
    <property type="match status" value="1"/>
</dbReference>
<dbReference type="PANTHER" id="PTHR34220">
    <property type="entry name" value="SENSOR HISTIDINE KINASE YPDA"/>
    <property type="match status" value="1"/>
</dbReference>
<name>A0A7Z8ZV54_STRSZ</name>
<dbReference type="SMART" id="SM00304">
    <property type="entry name" value="HAMP"/>
    <property type="match status" value="1"/>
</dbReference>
<dbReference type="CDD" id="cd06225">
    <property type="entry name" value="HAMP"/>
    <property type="match status" value="1"/>
</dbReference>
<dbReference type="InterPro" id="IPR050640">
    <property type="entry name" value="Bact_2-comp_sensor_kinase"/>
</dbReference>
<keyword evidence="9 12" id="KW-1133">Transmembrane helix</keyword>
<organism evidence="14 15">
    <name type="scientific">Streptococcus equi subsp. zooepidemicus</name>
    <dbReference type="NCBI Taxonomy" id="40041"/>
    <lineage>
        <taxon>Bacteria</taxon>
        <taxon>Bacillati</taxon>
        <taxon>Bacillota</taxon>
        <taxon>Bacilli</taxon>
        <taxon>Lactobacillales</taxon>
        <taxon>Streptococcaceae</taxon>
        <taxon>Streptococcus</taxon>
    </lineage>
</organism>
<keyword evidence="4" id="KW-0808">Transferase</keyword>
<sequence>MTSKSLKRFLMEHIKQGFLINRLMKLYSLFIVALFSLSAIGLSTYSIRNTYQMVDNQMQMRLDETLARLQSQNYITLRVLEQLIGRPEDYRNLYQYMILTPNQYFTKVFEDWGEGKNTPLFSEQVRRLFDLYPDLDGLTLMLDDSTSYLYADRSIKTGRLLFGKPQTLKGNYLVRSIRHPESGDVTGQLYLHFTDPGTILQPEQHKYLATFAFDYYGRELFHQGGVAFPELEAGLKKALKADQAIDLTALSKSYHIQYNRSGDLLAYVAVKRSYFMEEAVRTMLLYGLGSLLLAWLLLQLLFRVFRNYIKQVSDITDTIEMVAAGDLSLRIDNSHMELELYHISEAINQMLGNINAYIQEIYVLEVEQRDAQMRALQSQINPHFLYNTLEYIRMYALSCQQEELADVIYAFAALLRNNISQDKVTTLKEELAFCEKYIYLYQMRYPDSFAYHIKLDPVVADVEIPKFIIQPLVENYFVHGIDYSRYDNALSIKALDEEDSILIQVLDNGKGISPERLVAIEKGLEEPQSTGNSSIGLQNVYMRLFHQYRDRVTWSMSQAPTGGFRIQIRIRKEA</sequence>
<dbReference type="Gene3D" id="6.10.340.10">
    <property type="match status" value="1"/>
</dbReference>
<evidence type="ECO:0000256" key="1">
    <source>
        <dbReference type="ARBA" id="ARBA00004651"/>
    </source>
</evidence>
<dbReference type="GO" id="GO:0000155">
    <property type="term" value="F:phosphorelay sensor kinase activity"/>
    <property type="evidence" value="ECO:0007669"/>
    <property type="project" value="InterPro"/>
</dbReference>
<evidence type="ECO:0000256" key="6">
    <source>
        <dbReference type="ARBA" id="ARBA00022741"/>
    </source>
</evidence>
<protein>
    <submittedName>
        <fullName evidence="14">Sensor histidine kinase</fullName>
    </submittedName>
</protein>
<dbReference type="EMBL" id="LR134317">
    <property type="protein sequence ID" value="VEF05200.1"/>
    <property type="molecule type" value="Genomic_DNA"/>
</dbReference>
<keyword evidence="11 12" id="KW-0472">Membrane</keyword>
<evidence type="ECO:0000313" key="14">
    <source>
        <dbReference type="EMBL" id="VEF05200.1"/>
    </source>
</evidence>
<dbReference type="Pfam" id="PF02518">
    <property type="entry name" value="HATPase_c"/>
    <property type="match status" value="1"/>
</dbReference>
<keyword evidence="2" id="KW-1003">Cell membrane</keyword>
<dbReference type="InterPro" id="IPR003660">
    <property type="entry name" value="HAMP_dom"/>
</dbReference>
<keyword evidence="3" id="KW-0597">Phosphoprotein</keyword>
<accession>A0A7Z8ZV54</accession>
<keyword evidence="6" id="KW-0547">Nucleotide-binding</keyword>
<comment type="subcellular location">
    <subcellularLocation>
        <location evidence="1">Cell membrane</location>
        <topology evidence="1">Multi-pass membrane protein</topology>
    </subcellularLocation>
</comment>
<evidence type="ECO:0000313" key="15">
    <source>
        <dbReference type="Proteomes" id="UP000269903"/>
    </source>
</evidence>
<dbReference type="RefSeq" id="WP_154803628.1">
    <property type="nucleotide sequence ID" value="NZ_LR134317.1"/>
</dbReference>
<evidence type="ECO:0000256" key="7">
    <source>
        <dbReference type="ARBA" id="ARBA00022777"/>
    </source>
</evidence>
<evidence type="ECO:0000256" key="10">
    <source>
        <dbReference type="ARBA" id="ARBA00023012"/>
    </source>
</evidence>
<evidence type="ECO:0000256" key="8">
    <source>
        <dbReference type="ARBA" id="ARBA00022840"/>
    </source>
</evidence>
<evidence type="ECO:0000256" key="3">
    <source>
        <dbReference type="ARBA" id="ARBA00022553"/>
    </source>
</evidence>
<evidence type="ECO:0000256" key="9">
    <source>
        <dbReference type="ARBA" id="ARBA00022989"/>
    </source>
</evidence>
<dbReference type="Proteomes" id="UP000269903">
    <property type="component" value="Chromosome"/>
</dbReference>
<dbReference type="Gene3D" id="3.30.565.10">
    <property type="entry name" value="Histidine kinase-like ATPase, C-terminal domain"/>
    <property type="match status" value="1"/>
</dbReference>